<evidence type="ECO:0000259" key="7">
    <source>
        <dbReference type="Pfam" id="PF02826"/>
    </source>
</evidence>
<dbReference type="InterPro" id="IPR006140">
    <property type="entry name" value="D-isomer_DH_NAD-bd"/>
</dbReference>
<dbReference type="AlphaFoldDB" id="A0A2G5FIC6"/>
<dbReference type="EMBL" id="NIQU01000006">
    <property type="protein sequence ID" value="PIA67735.1"/>
    <property type="molecule type" value="Genomic_DNA"/>
</dbReference>
<accession>A0A2G5FIC6</accession>
<dbReference type="PANTHER" id="PTHR42789:SF1">
    <property type="entry name" value="D-ISOMER SPECIFIC 2-HYDROXYACID DEHYDROGENASE FAMILY PROTEIN (AFU_ORTHOLOGUE AFUA_6G10090)"/>
    <property type="match status" value="1"/>
</dbReference>
<dbReference type="Pfam" id="PF02826">
    <property type="entry name" value="2-Hacid_dh_C"/>
    <property type="match status" value="1"/>
</dbReference>
<dbReference type="GO" id="GO:0016616">
    <property type="term" value="F:oxidoreductase activity, acting on the CH-OH group of donors, NAD or NADP as acceptor"/>
    <property type="evidence" value="ECO:0007669"/>
    <property type="project" value="InterPro"/>
</dbReference>
<name>A0A2G5FIC6_9PSED</name>
<evidence type="ECO:0000256" key="3">
    <source>
        <dbReference type="ARBA" id="ARBA00023027"/>
    </source>
</evidence>
<sequence>MSRILLTYPRSDLHAWYGPQAQQALRELGELVLREDDGVIHEDDLIELADGCDLIISDKPTGASERLFKAQPQLQAFLRCAMDLRGIDVEAASRHGVLVTHAGPGFINAVSEWIVAQMINLARGLPQYYAAYQNGLVPAQRMGRQVAGSTAGIIGFGQIAATLTPVLQAMGQKVVTYDPYLGREPAGVERLSLDELLTRSDYVICLASHNAETENLADAAFFSRMKKGAFFINASRGRLVDEQALNDALGADHLAGAAIDVGRGHDDHPTTLLARRDDLLATPHIGGMVPEAISYQVQQTIDQARTILAGRIPDGAVNPSPPLRMQGRPRAS</sequence>
<dbReference type="RefSeq" id="WP_099525705.1">
    <property type="nucleotide sequence ID" value="NZ_NIQU01000006.1"/>
</dbReference>
<protein>
    <submittedName>
        <fullName evidence="8">Hydroxyacid dehydrogenase</fullName>
    </submittedName>
</protein>
<dbReference type="PANTHER" id="PTHR42789">
    <property type="entry name" value="D-ISOMER SPECIFIC 2-HYDROXYACID DEHYDROGENASE FAMILY PROTEIN (AFU_ORTHOLOGUE AFUA_6G10090)"/>
    <property type="match status" value="1"/>
</dbReference>
<evidence type="ECO:0000256" key="4">
    <source>
        <dbReference type="RuleBase" id="RU003719"/>
    </source>
</evidence>
<comment type="similarity">
    <text evidence="1 4">Belongs to the D-isomer specific 2-hydroxyacid dehydrogenase family.</text>
</comment>
<keyword evidence="3" id="KW-0520">NAD</keyword>
<evidence type="ECO:0000313" key="8">
    <source>
        <dbReference type="EMBL" id="PIA67735.1"/>
    </source>
</evidence>
<dbReference type="InterPro" id="IPR006139">
    <property type="entry name" value="D-isomer_2_OHA_DH_cat_dom"/>
</dbReference>
<dbReference type="SUPFAM" id="SSF51735">
    <property type="entry name" value="NAD(P)-binding Rossmann-fold domains"/>
    <property type="match status" value="1"/>
</dbReference>
<evidence type="ECO:0000313" key="9">
    <source>
        <dbReference type="Proteomes" id="UP000229504"/>
    </source>
</evidence>
<keyword evidence="2 4" id="KW-0560">Oxidoreductase</keyword>
<evidence type="ECO:0000256" key="1">
    <source>
        <dbReference type="ARBA" id="ARBA00005854"/>
    </source>
</evidence>
<dbReference type="InterPro" id="IPR050857">
    <property type="entry name" value="D-2-hydroxyacid_DH"/>
</dbReference>
<dbReference type="Proteomes" id="UP000229504">
    <property type="component" value="Unassembled WGS sequence"/>
</dbReference>
<dbReference type="Gene3D" id="3.40.50.720">
    <property type="entry name" value="NAD(P)-binding Rossmann-like Domain"/>
    <property type="match status" value="2"/>
</dbReference>
<evidence type="ECO:0000256" key="2">
    <source>
        <dbReference type="ARBA" id="ARBA00023002"/>
    </source>
</evidence>
<dbReference type="PROSITE" id="PS00671">
    <property type="entry name" value="D_2_HYDROXYACID_DH_3"/>
    <property type="match status" value="1"/>
</dbReference>
<dbReference type="SUPFAM" id="SSF52283">
    <property type="entry name" value="Formate/glycerate dehydrogenase catalytic domain-like"/>
    <property type="match status" value="1"/>
</dbReference>
<evidence type="ECO:0000259" key="6">
    <source>
        <dbReference type="Pfam" id="PF00389"/>
    </source>
</evidence>
<gene>
    <name evidence="8" type="ORF">CDO35_16090</name>
</gene>
<feature type="domain" description="D-isomer specific 2-hydroxyacid dehydrogenase NAD-binding" evidence="7">
    <location>
        <begin position="115"/>
        <end position="286"/>
    </location>
</feature>
<feature type="region of interest" description="Disordered" evidence="5">
    <location>
        <begin position="312"/>
        <end position="332"/>
    </location>
</feature>
<comment type="caution">
    <text evidence="8">The sequence shown here is derived from an EMBL/GenBank/DDBJ whole genome shotgun (WGS) entry which is preliminary data.</text>
</comment>
<dbReference type="InterPro" id="IPR036291">
    <property type="entry name" value="NAD(P)-bd_dom_sf"/>
</dbReference>
<organism evidence="8 9">
    <name type="scientific">Pseudomonas sediminis</name>
    <dbReference type="NCBI Taxonomy" id="1691904"/>
    <lineage>
        <taxon>Bacteria</taxon>
        <taxon>Pseudomonadati</taxon>
        <taxon>Pseudomonadota</taxon>
        <taxon>Gammaproteobacteria</taxon>
        <taxon>Pseudomonadales</taxon>
        <taxon>Pseudomonadaceae</taxon>
        <taxon>Pseudomonas</taxon>
    </lineage>
</organism>
<dbReference type="InterPro" id="IPR029753">
    <property type="entry name" value="D-isomer_DH_CS"/>
</dbReference>
<dbReference type="GO" id="GO:0051287">
    <property type="term" value="F:NAD binding"/>
    <property type="evidence" value="ECO:0007669"/>
    <property type="project" value="InterPro"/>
</dbReference>
<reference evidence="9" key="1">
    <citation type="submission" date="2017-06" db="EMBL/GenBank/DDBJ databases">
        <authorList>
            <person name="Rastogi G."/>
            <person name="Vaishampayan P."/>
            <person name="Seuylemezian A."/>
        </authorList>
    </citation>
    <scope>NUCLEOTIDE SEQUENCE [LARGE SCALE GENOMIC DNA]</scope>
    <source>
        <strain evidence="9">PI11</strain>
    </source>
</reference>
<feature type="domain" description="D-isomer specific 2-hydroxyacid dehydrogenase catalytic" evidence="6">
    <location>
        <begin position="19"/>
        <end position="318"/>
    </location>
</feature>
<dbReference type="Pfam" id="PF00389">
    <property type="entry name" value="2-Hacid_dh"/>
    <property type="match status" value="1"/>
</dbReference>
<evidence type="ECO:0000256" key="5">
    <source>
        <dbReference type="SAM" id="MobiDB-lite"/>
    </source>
</evidence>
<proteinExistence type="inferred from homology"/>